<evidence type="ECO:0000256" key="1">
    <source>
        <dbReference type="SAM" id="MobiDB-lite"/>
    </source>
</evidence>
<dbReference type="AlphaFoldDB" id="A0A4R5TRZ4"/>
<dbReference type="OrthoDB" id="529288at2"/>
<protein>
    <submittedName>
        <fullName evidence="3">DUF2087 domain-containing protein</fullName>
    </submittedName>
</protein>
<sequence>MAEGQCVRRAALLSRRAAGHLTGRTAPGNRPVPPLRTAGREKHSRNGSSTVNSWRQVLAALANEKLRIVFAELVLEDARRRGVVVPGPKRTKALDQLAAAGLAVREDGWSPNPSIFRVLLEASGGTGRREGIERFLVAGRIDQYPANKRQRHELLGWIAGEAFTPGEELSEKEVNERLGRFTSDHVTLRRYLVDAELLERTRAGSVYSPVTDGSGER</sequence>
<evidence type="ECO:0000259" key="2">
    <source>
        <dbReference type="Pfam" id="PF09860"/>
    </source>
</evidence>
<dbReference type="Pfam" id="PF09860">
    <property type="entry name" value="DUF2087"/>
    <property type="match status" value="1"/>
</dbReference>
<accession>A0A4R5TRZ4</accession>
<dbReference type="Proteomes" id="UP000295411">
    <property type="component" value="Unassembled WGS sequence"/>
</dbReference>
<evidence type="ECO:0000313" key="3">
    <source>
        <dbReference type="EMBL" id="TDK24027.1"/>
    </source>
</evidence>
<keyword evidence="4" id="KW-1185">Reference proteome</keyword>
<reference evidence="3 4" key="1">
    <citation type="submission" date="2019-03" db="EMBL/GenBank/DDBJ databases">
        <title>Arthrobacter sp. nov., an bacterium isolated from biocrust in Mu Us Desert.</title>
        <authorList>
            <person name="Lixiong L."/>
        </authorList>
    </citation>
    <scope>NUCLEOTIDE SEQUENCE [LARGE SCALE GENOMIC DNA]</scope>
    <source>
        <strain evidence="3 4">SLN-3</strain>
    </source>
</reference>
<gene>
    <name evidence="3" type="ORF">E2F48_14670</name>
</gene>
<feature type="domain" description="DUF2087" evidence="2">
    <location>
        <begin position="140"/>
        <end position="207"/>
    </location>
</feature>
<comment type="caution">
    <text evidence="3">The sequence shown here is derived from an EMBL/GenBank/DDBJ whole genome shotgun (WGS) entry which is preliminary data.</text>
</comment>
<feature type="region of interest" description="Disordered" evidence="1">
    <location>
        <begin position="17"/>
        <end position="49"/>
    </location>
</feature>
<proteinExistence type="predicted"/>
<name>A0A4R5TRZ4_9MICC</name>
<evidence type="ECO:0000313" key="4">
    <source>
        <dbReference type="Proteomes" id="UP000295411"/>
    </source>
</evidence>
<dbReference type="InterPro" id="IPR018656">
    <property type="entry name" value="DUF2087"/>
</dbReference>
<dbReference type="EMBL" id="SMTK01000005">
    <property type="protein sequence ID" value="TDK24027.1"/>
    <property type="molecule type" value="Genomic_DNA"/>
</dbReference>
<organism evidence="3 4">
    <name type="scientific">Arthrobacter crusticola</name>
    <dbReference type="NCBI Taxonomy" id="2547960"/>
    <lineage>
        <taxon>Bacteria</taxon>
        <taxon>Bacillati</taxon>
        <taxon>Actinomycetota</taxon>
        <taxon>Actinomycetes</taxon>
        <taxon>Micrococcales</taxon>
        <taxon>Micrococcaceae</taxon>
        <taxon>Arthrobacter</taxon>
    </lineage>
</organism>